<comment type="caution">
    <text evidence="2">The sequence shown here is derived from an EMBL/GenBank/DDBJ whole genome shotgun (WGS) entry which is preliminary data.</text>
</comment>
<feature type="compositionally biased region" description="Polar residues" evidence="1">
    <location>
        <begin position="42"/>
        <end position="51"/>
    </location>
</feature>
<protein>
    <submittedName>
        <fullName evidence="2">Uncharacterized protein</fullName>
    </submittedName>
</protein>
<evidence type="ECO:0000256" key="1">
    <source>
        <dbReference type="SAM" id="MobiDB-lite"/>
    </source>
</evidence>
<keyword evidence="3" id="KW-1185">Reference proteome</keyword>
<sequence length="61" mass="6873">MKLPIPLVKAWLELASTDDPKLPEARDRAINKILHHFGKNYQPEQIKNTGASRIKANNPPS</sequence>
<reference evidence="2 3" key="1">
    <citation type="submission" date="2017-06" db="EMBL/GenBank/DDBJ databases">
        <title>Whole Genome Sequences of Colwellia marinimaniae MTCD1.</title>
        <authorList>
            <person name="Kusumoto H."/>
            <person name="Inoue M."/>
            <person name="Tanikawa K."/>
            <person name="Maeji H."/>
            <person name="Cameron J.H."/>
            <person name="Bartlett D.H."/>
        </authorList>
    </citation>
    <scope>NUCLEOTIDE SEQUENCE [LARGE SCALE GENOMIC DNA]</scope>
    <source>
        <strain evidence="2 3">MTCD1</strain>
    </source>
</reference>
<feature type="region of interest" description="Disordered" evidence="1">
    <location>
        <begin position="41"/>
        <end position="61"/>
    </location>
</feature>
<proteinExistence type="predicted"/>
<accession>A0ABQ0MT19</accession>
<dbReference type="RefSeq" id="WP_057183511.1">
    <property type="nucleotide sequence ID" value="NZ_BDQM01000006.1"/>
</dbReference>
<evidence type="ECO:0000313" key="2">
    <source>
        <dbReference type="EMBL" id="GAW95498.1"/>
    </source>
</evidence>
<organism evidence="2 3">
    <name type="scientific">Colwellia marinimaniae</name>
    <dbReference type="NCBI Taxonomy" id="1513592"/>
    <lineage>
        <taxon>Bacteria</taxon>
        <taxon>Pseudomonadati</taxon>
        <taxon>Pseudomonadota</taxon>
        <taxon>Gammaproteobacteria</taxon>
        <taxon>Alteromonadales</taxon>
        <taxon>Colwelliaceae</taxon>
        <taxon>Colwellia</taxon>
    </lineage>
</organism>
<name>A0ABQ0MT19_9GAMM</name>
<dbReference type="EMBL" id="BDQM01000006">
    <property type="protein sequence ID" value="GAW95498.1"/>
    <property type="molecule type" value="Genomic_DNA"/>
</dbReference>
<gene>
    <name evidence="2" type="ORF">MTCD1_01100</name>
</gene>
<evidence type="ECO:0000313" key="3">
    <source>
        <dbReference type="Proteomes" id="UP000197068"/>
    </source>
</evidence>
<dbReference type="Proteomes" id="UP000197068">
    <property type="component" value="Unassembled WGS sequence"/>
</dbReference>